<dbReference type="EMBL" id="NBTZ01000053">
    <property type="protein sequence ID" value="OTP75094.1"/>
    <property type="molecule type" value="Genomic_DNA"/>
</dbReference>
<accession>A0A242MVF0</accession>
<comment type="caution">
    <text evidence="1">The sequence shown here is derived from an EMBL/GenBank/DDBJ whole genome shotgun (WGS) entry which is preliminary data.</text>
</comment>
<gene>
    <name evidence="1" type="ORF">PAMC26577_14030</name>
</gene>
<reference evidence="1 2" key="1">
    <citation type="submission" date="2017-03" db="EMBL/GenBank/DDBJ databases">
        <title>Genome analysis of strain PAMC 26577.</title>
        <authorList>
            <person name="Oh H.-M."/>
            <person name="Yang J.-A."/>
        </authorList>
    </citation>
    <scope>NUCLEOTIDE SEQUENCE [LARGE SCALE GENOMIC DNA]</scope>
    <source>
        <strain evidence="1 2">PAMC 26577</strain>
    </source>
</reference>
<evidence type="ECO:0000313" key="2">
    <source>
        <dbReference type="Proteomes" id="UP000195221"/>
    </source>
</evidence>
<evidence type="ECO:0000313" key="1">
    <source>
        <dbReference type="EMBL" id="OTP75094.1"/>
    </source>
</evidence>
<protein>
    <submittedName>
        <fullName evidence="1">Uncharacterized protein</fullName>
    </submittedName>
</protein>
<organism evidence="1 2">
    <name type="scientific">Caballeronia sordidicola</name>
    <name type="common">Burkholderia sordidicola</name>
    <dbReference type="NCBI Taxonomy" id="196367"/>
    <lineage>
        <taxon>Bacteria</taxon>
        <taxon>Pseudomonadati</taxon>
        <taxon>Pseudomonadota</taxon>
        <taxon>Betaproteobacteria</taxon>
        <taxon>Burkholderiales</taxon>
        <taxon>Burkholderiaceae</taxon>
        <taxon>Caballeronia</taxon>
    </lineage>
</organism>
<dbReference type="Proteomes" id="UP000195221">
    <property type="component" value="Unassembled WGS sequence"/>
</dbReference>
<sequence length="41" mass="4490">MNITESTFALAVWCVSKRVYPAVDACGFEARILMDPRTVAG</sequence>
<name>A0A242MVF0_CABSO</name>
<proteinExistence type="predicted"/>
<dbReference type="AlphaFoldDB" id="A0A242MVF0"/>